<sequence length="5333" mass="562821">MIPLSFAQRRLWFIGQLDGPSPAYNIPIVRRLTGELDPAALNAALRDVMRRHEVLRTVFPIKDGQPYQRIRKLDELEWELSVVQMPPEDLDDAVAGAARHLFDLAAEVPIRAWLFTTAPDEHVLAVVVHHIAGDGWSMGPLARDVSVAYTARRAGRAPEWEPLPVQYADYTLWQRELLGDEDDPESVMTRQLGFWRNALAGAPEELTLPVDHPRPAVPSHRSLAAPIEVPAELHAKLAELARTEGVSLFVVLQSALAVLLSRLGAGTDIPIGTVVAGRTDVALDDLVGFFVNSLVLRTDLSGTPTFRELLAQGHDTALSAFENQDVPFEKLVEELAPARVMGRHPLIQTMFTMQNTAQAVLDLPGLGAGGAPESASAAAAARFDLDVLLGEVFDASGAPAGVTGTLLGAADLFEAGSVGRIAERLVRVLELVADDPGLSLDAVDVLDGDERRRVVTEWNATGADFGSGLVPGLFGARVVGAPDAVAVVDDGVEVSFAELDVRANRLARFLVGQGVGAESVVGVCLPRGVDAVVAILAVWKAGAAFLPIDPGYPVDRISFMLADSGAVLTLTDEEILGDLPAGRARMVALDSTLMGVQLSMLEDTAPEVSVSADGLAYVIYTSGSTGRPKGVAVTHGGLANYAQWAAGSYGAAGGAPLHSSLAFDLTVTSVVVPLISGAPVVVSREGGAEGLAELLREGGGFGLTKAVPAHLPLLSEMLADAEISGAASTWVVGGEALSGSVVQAWLERAPGSVVVNEYGPTETVVGCAVFEVRAGDEIGDVVPIGRPVANTQLYVLDGFLRPVAPGVAGELYVAGAQLARGYVGRPGLTAERFVASPFERGGRMYRSGDLARWRVDGQLEFLGRADEQVKVRGFRIEPGEVEGAIASHPQVGQVAVVAREDVPGDVRLVAYVVADDPDDDLAALPGLVRAFVEGRLPEYMVPSAVVVLEALPLTGNGKLDRRALPAPEVAGGAGSGRAPANERERVLCQAFAEVLRVPEVGVDDDFFALGGHSLLAVHLVEVLRKHGVSVSVRALFDTPTPVGLAASAGVEAVAVPANLIPADAVEITPELLPLVDLTAEEIERIVATVEGGAANVADIYPLAPLQEGLLFHHLMAEGGEDAYLMPVVLEMDSPERVEEFARAFQLVVDRHDILRTSFVWEGLREPVQVVWRKAVLPVIEVDLDPAAADPAAALQAAVGLSMDPGRAPLVSVHAAALPDGERRLALLRLHHLVQDHTALEVLLHEVQMFLAGRGDELEPSLPFRDFVAQVRGGVDRAEHERYFAELLGDVTEPTAPYGLVDVRGDGTDVERAVVPLAPEVVAQLRSVARRVGTSAATVLHVAWARVLAAVSGRDDVVFGTVLFGRMNAGAGADRVAGLYMNTLPVRVRTGELGALEAVTAMRGQLAGLLEHEHASLALAQQASGLAGNTPVFTSLLNYRHNSGRDDAPEGGGAPEGIRVLSSRERTSYPLGVSVDDNGDSMSLAVDAVTPIDAAAVGALLRTAVERLVPLVEQALDGGPDTALGSVHVLAAEELRRLLVEWNDTAAEVAPSTLPELFAAQVARTPEATAVVFEGAEHSYAELDARANRLARLLLSRGVTTGSVVGVRLERGVELVVALLAVLKAGAAYLPVDPGHPADRVGYVLETAGASVVVTTDALDGPLPTGTERVLVEDPALAELDADAPRVALRPHDAAYVIFTSGSTGRPKGVVVPHEGIVNRLVWMQSRYGLACEDRVLQKTPFGFDVSVWEFFWPLMVGAALVVARPEGHRDPEYLVSLIGEQGVTTAHFVPSMLEAFLSEPTVGSSVSLRRVLCSGEALSLSVQRRFFEVFDGVELHNLYGPTEASVDVTAWQCRPEQGTGTVPIGAPVANTRVYVLDAALEPVPVGAGGELYLAGVQLARGYAARSALTAERFVANPFEPGARMYRTGDIARWTADGQVEYLGRTDEQVKIRGFRIEPGEVQAVIAAHPEVAQAAVIAREDVLGDVLGEARLVAYVVAAGTGAELAEAVRSFAAGQLPEYMVPSAVVVLDALPLSANGKLDRKALPAPEYTAGSGRGPANAREEIVCAAFAEVLGLEGVGVDDDFFRLGGHSLLAVRLVERLRVQGVAVSVRAFFQTPTPAALAASTGAAQVEVPANLIPADAVEITPEMLPLVDLTTEEVARIVATVPGGAANVADVYPLAPLQDGLLFHHLLAEGGVDAYVLPTVIEFESPERLDGFTRALQQVIDRHDIYRTSIVWEGLREPVQVVWRRAGLPVDEVALAERTDDPVAELVARVGAAMDLGRAPMITVHTAAVPGSGRQLALVRLHHMVQDHTALEALLDEVRAFMSGHGNRLPEPLPFRNFVAQARSGEARAEHERYFRDLLGEVDEPTAPYGMADVRGDGVDSVQAVVPFGPELNARLRDVARKAGTSAATVMHVAWARVLAAVSDRQDVVFGTVLLGRMSAGAGAGRVLGPYINTLPVRVRTDELGALAAVSAMRGQLAELLEHEHASLAMAQQVSGVGGDTPLFTSLFNYRHNAAPGPAEPAETPSEDLSGVRQLFTQERTNYPLSISVDDDGDALALAVDAVAPVDPVAVGVLLRTATEHLVGALETTLAGGADQRLAALPVLAGAELRQVLAEWNDTAAEVPPEPVVGLFEAWAARTPDAPAVVADGTEVSYAELDARSERLARFLTGRGVGPESVVGLALERGVDLIVAVVAVLKAGAAYLPVDPEYPAERITFMVQDAAPALVLASTATAAVVAEAGAPVVLVDCAEELREESAGADPAGRATALPGQLAYVIYTSGSTGRPKAVGVPLGAFSNTVAALSRFGAGPGSRVAQFASVSFDNFCLEWSLALTYGAALVVVPANRRVGAELAGFFAESGVTHATLPPAVLAGLDEGSIAPDVVLEVGGEACPPELVDRWAAGRLMFNTYGPTETTVDALSWRARPGAAEVPVGVPIGNTRAYVLDGSLSPVPVGAAGELYLAGAGLARGYLGRRALTAERFVADPFGAPGERLYRTGDLVRRGPDGNLRYLGRADDQVKVRGFRIELGEVRAAVAAHPRVDQAVVIVRQEPTGGTLLASYVVATGDPAGLPASVRKFVAERLPGYMVPSAVIVLDALPLTVNGKLDRKALPAPEYTTGPGRGPATLREELLCGVFAQVLGLEKVGVDDDFFALGGHSLLATRLMSRIRTVLGVEVPLRALFDAPTVAALAARLTGADTARVALTAGERPERAPLSYGQRRLWFLGQLEGPSATYNVPVALRLRGRLDEDALNAALLDVIGRHEVLRTVFPVLDDEPYQQVLPVEALTWRLSVADVAAGALEATVAEAVGHLFDLASELPIRASLLRTAPEEQVLVVTIHHIASDGWSTGVLARDISEAYAARCAGRAPQWEPLPVQYADYALWQRGLLGDERDPESLISRQADYWRDALQGVPEELTMPFDHPRPAVPSHRGHQVPVEVRAEVHARLVELARAEGVTVFMVLQAALAVLFSRLGAGTDIPIGSPNAGRTDEALNDLVGFFLNTLVVRTDLSGDPTFRTVLGRVRERSLEALTHQDVPFERLVEELAPSRSMARHALFQVMLTLQNTEEASLDLPGLRVRPIATGAALARFDLDVIVTETFDEHGAPAGVMGSVTAAADLLEEESARRLAVRLAQVLDVVTADPQLRLSAVDVLDPAERERMLVEWNATDAKVAPGSVAELFEAQVALAPDAVAVVADDAALTYAELDARANRLARLLTSRGVGAESVVGVCLERGAELMVALLAVAKAGGAYMPIDPAYPVDRIAYMLKDAGPVAVLASSATAAAVPGSVVLVDGPETVAELAVLSDGPQAGPAARVESPAYVIYTSGSTGRPKGVLVSHAGVSSLVAGHMRYLGVGAGSRVGQFASAGFDTFGWEWMMALLTGATLVVIPQDRRLGEALPVFLAEQGVTHVTLPPAVLATLDEGSIGADVVLVTAGEACPPEVMARWARGHELFNSYGPTETTVDATLSLCDPATGEVAIGTPVLNTRVFVLDESLAPVPVGVAGELYVAGAGLARGYLGRPGLTAERFVANPFGGPGERLYRTGDRACWTADGKLVFAGRTDDQVKIRGFRIEPGEIENVVGSHPQAAQAAVVVREDTPGEKRLVAYVVPVAGAPTDLPELITRLAAERLPEYMVPAAVVVLDALPLTVNGKLDRKALPTPEERTAAGRGPADMREEILCGVFAQVLGVESVGVDDDFFALGGHSLLAVRLASRVRAVLGVNLDIRVLFDAPTVAALAARLADGDGHGRPALTPMERPDRVPLSFAQRRMWFIGQLQDAGAAYNIPIAMKLPGRIDRRALGAALRDVVGRHEVLRTVLPTENGEPYQRIVPAEELEWELSVVQVAPEELEDSVAAASGHLFDLAAEVPFRAWLFEAGPQERVLVVVVHHIAGDGWSWAPLAQDLSVAYAARSQGRVPAWSPLPVQYADYALWQRELLGDGDDPESLMSRQVDYWRGALEGVPEELALPVDRPRPAVASNRGVEVPVRVPAALHAELARVARAEGVTMFMVLQSALAVLLSRLGAGADVPIGAANAGRTDAALDDLVGFFVNTLVIRADLSGDPTFREVLRRVRETSLSAFEHQDVPFERLVEELAPARSMGRHPLFQTVFTMQNNAQAVLDLPGAGVSGVSAGAAVAARFDLDVLLGEMFDASGAPAGVAGTVVGAADLFDGQSVERIAERLVRVLELVGGDPGLRLSAVDVLDADERSRVLVEWNDSAADFGPGLVPELFAAQVARTPDATAVIADGARVSYRELDARANRLAHYLLAQGVGAESTVGVCLPRGVEMVVAVLAAWKAGAAYLPIDPEYPAERIAYMLADGGAVLTLTDEEVLDELPAGRARLVAVDGTLMAMQLSAMPTTAPAVPVAADGLAYVIYTSGSTGRPKGVAVTHGGLANYAQWAAGSYGADGGGAPLHSSLAFDLTVTSVVVPLISGSPVAVSREGGAEGLAQLLRDGGGFGLAKVVPAHLPLLSQMLTDDQIKSAAATWVVGGEALPPGVVRDLLERAPGSVVVNEYGPTETVVGCAVFEIRAGQDVGEPVPIGRPIANTRLFVLDERLRPVAPGVAGELYIAGAQLARGYVGRPGLTAERFMANPFEPGARMYRSGDVARWRADGRLQYLGRADEQVKVRGFRIEPGEVQAVIAAHPQVAQAAVVAREDAPGDVRLVAYVVADDEVGSLSDQLRAFAAQRLPEHMVPSAVVVLDALPLTSNGKLDRKSLPAPDYAAGAGVGRAPANRQEELLCRAFAESLGLEKVSVDDDFFELGGHSLLAVELVARIRAALDVDVPIRTLFDAPTVAGLARKIGTEKSTRPALRPMRERRSR</sequence>
<dbReference type="InterPro" id="IPR036736">
    <property type="entry name" value="ACP-like_sf"/>
</dbReference>
<dbReference type="Gene3D" id="3.40.50.1820">
    <property type="entry name" value="alpha/beta hydrolase"/>
    <property type="match status" value="1"/>
</dbReference>
<accession>A0ABS4L980</accession>
<dbReference type="Pfam" id="PF00550">
    <property type="entry name" value="PP-binding"/>
    <property type="match status" value="5"/>
</dbReference>
<evidence type="ECO:0000256" key="3">
    <source>
        <dbReference type="ARBA" id="ARBA00022553"/>
    </source>
</evidence>
<keyword evidence="2" id="KW-0596">Phosphopantetheine</keyword>
<dbReference type="Pfam" id="PF13193">
    <property type="entry name" value="AMP-binding_C"/>
    <property type="match status" value="5"/>
</dbReference>
<dbReference type="CDD" id="cd19540">
    <property type="entry name" value="LCL_NRPS-like"/>
    <property type="match status" value="3"/>
</dbReference>
<dbReference type="PROSITE" id="PS00455">
    <property type="entry name" value="AMP_BINDING"/>
    <property type="match status" value="5"/>
</dbReference>
<dbReference type="NCBIfam" id="NF003417">
    <property type="entry name" value="PRK04813.1"/>
    <property type="match status" value="6"/>
</dbReference>
<dbReference type="PANTHER" id="PTHR45527">
    <property type="entry name" value="NONRIBOSOMAL PEPTIDE SYNTHETASE"/>
    <property type="match status" value="1"/>
</dbReference>
<dbReference type="SUPFAM" id="SSF56801">
    <property type="entry name" value="Acetyl-CoA synthetase-like"/>
    <property type="match status" value="5"/>
</dbReference>
<dbReference type="Gene3D" id="3.40.50.980">
    <property type="match status" value="10"/>
</dbReference>
<comment type="cofactor">
    <cofactor evidence="1">
        <name>pantetheine 4'-phosphate</name>
        <dbReference type="ChEBI" id="CHEBI:47942"/>
    </cofactor>
</comment>
<dbReference type="SUPFAM" id="SSF52777">
    <property type="entry name" value="CoA-dependent acyltransferases"/>
    <property type="match status" value="10"/>
</dbReference>
<dbReference type="RefSeq" id="WP_209468412.1">
    <property type="nucleotide sequence ID" value="NZ_JAGGLQ010000008.1"/>
</dbReference>
<dbReference type="CDD" id="cd17646">
    <property type="entry name" value="A_NRPS_AB3403-like"/>
    <property type="match status" value="1"/>
</dbReference>
<dbReference type="InterPro" id="IPR020845">
    <property type="entry name" value="AMP-binding_CS"/>
</dbReference>
<organism evidence="5 6">
    <name type="scientific">Streptomyces avidinii</name>
    <dbReference type="NCBI Taxonomy" id="1895"/>
    <lineage>
        <taxon>Bacteria</taxon>
        <taxon>Bacillati</taxon>
        <taxon>Actinomycetota</taxon>
        <taxon>Actinomycetes</taxon>
        <taxon>Kitasatosporales</taxon>
        <taxon>Streptomycetaceae</taxon>
        <taxon>Streptomyces</taxon>
    </lineage>
</organism>
<dbReference type="InterPro" id="IPR009081">
    <property type="entry name" value="PP-bd_ACP"/>
</dbReference>
<dbReference type="PANTHER" id="PTHR45527:SF1">
    <property type="entry name" value="FATTY ACID SYNTHASE"/>
    <property type="match status" value="1"/>
</dbReference>
<comment type="caution">
    <text evidence="5">The sequence shown here is derived from an EMBL/GenBank/DDBJ whole genome shotgun (WGS) entry which is preliminary data.</text>
</comment>
<feature type="domain" description="Carrier" evidence="4">
    <location>
        <begin position="5243"/>
        <end position="5318"/>
    </location>
</feature>
<dbReference type="InterPro" id="IPR000873">
    <property type="entry name" value="AMP-dep_synth/lig_dom"/>
</dbReference>
<dbReference type="Gene3D" id="1.10.1200.10">
    <property type="entry name" value="ACP-like"/>
    <property type="match status" value="4"/>
</dbReference>
<evidence type="ECO:0000259" key="4">
    <source>
        <dbReference type="PROSITE" id="PS50075"/>
    </source>
</evidence>
<name>A0ABS4L980_STRAV</name>
<feature type="domain" description="Carrier" evidence="4">
    <location>
        <begin position="978"/>
        <end position="1052"/>
    </location>
</feature>
<dbReference type="InterPro" id="IPR006162">
    <property type="entry name" value="Ppantetheine_attach_site"/>
</dbReference>
<dbReference type="Pfam" id="PF00501">
    <property type="entry name" value="AMP-binding"/>
    <property type="match status" value="5"/>
</dbReference>
<dbReference type="CDD" id="cd19544">
    <property type="entry name" value="E-C_NRPS"/>
    <property type="match status" value="2"/>
</dbReference>
<evidence type="ECO:0000256" key="2">
    <source>
        <dbReference type="ARBA" id="ARBA00022450"/>
    </source>
</evidence>
<feature type="domain" description="Carrier" evidence="4">
    <location>
        <begin position="4180"/>
        <end position="4255"/>
    </location>
</feature>
<dbReference type="InterPro" id="IPR020806">
    <property type="entry name" value="PKS_PP-bd"/>
</dbReference>
<dbReference type="NCBIfam" id="TIGR01733">
    <property type="entry name" value="AA-adenyl-dom"/>
    <property type="match status" value="5"/>
</dbReference>
<keyword evidence="3" id="KW-0597">Phosphoprotein</keyword>
<reference evidence="5 6" key="1">
    <citation type="submission" date="2021-03" db="EMBL/GenBank/DDBJ databases">
        <title>Genomic Encyclopedia of Type Strains, Phase IV (KMG-IV): sequencing the most valuable type-strain genomes for metagenomic binning, comparative biology and taxonomic classification.</title>
        <authorList>
            <person name="Goeker M."/>
        </authorList>
    </citation>
    <scope>NUCLEOTIDE SEQUENCE [LARGE SCALE GENOMIC DNA]</scope>
    <source>
        <strain evidence="5 6">DSM 40526</strain>
    </source>
</reference>
<dbReference type="Pfam" id="PF00668">
    <property type="entry name" value="Condensation"/>
    <property type="match status" value="5"/>
</dbReference>
<dbReference type="InterPro" id="IPR023213">
    <property type="entry name" value="CAT-like_dom_sf"/>
</dbReference>
<dbReference type="InterPro" id="IPR029058">
    <property type="entry name" value="AB_hydrolase_fold"/>
</dbReference>
<protein>
    <submittedName>
        <fullName evidence="5">Amino acid adenylation domain-containing protein</fullName>
    </submittedName>
</protein>
<dbReference type="Gene3D" id="3.30.300.30">
    <property type="match status" value="5"/>
</dbReference>
<evidence type="ECO:0000256" key="1">
    <source>
        <dbReference type="ARBA" id="ARBA00001957"/>
    </source>
</evidence>
<dbReference type="SUPFAM" id="SSF47336">
    <property type="entry name" value="ACP-like"/>
    <property type="match status" value="5"/>
</dbReference>
<feature type="domain" description="Carrier" evidence="4">
    <location>
        <begin position="2057"/>
        <end position="2131"/>
    </location>
</feature>
<gene>
    <name evidence="5" type="ORF">J2Z77_004421</name>
</gene>
<dbReference type="PROSITE" id="PS00012">
    <property type="entry name" value="PHOSPHOPANTETHEINE"/>
    <property type="match status" value="3"/>
</dbReference>
<dbReference type="InterPro" id="IPR045851">
    <property type="entry name" value="AMP-bd_C_sf"/>
</dbReference>
<dbReference type="EMBL" id="JAGGLQ010000008">
    <property type="protein sequence ID" value="MBP2038610.1"/>
    <property type="molecule type" value="Genomic_DNA"/>
</dbReference>
<dbReference type="InterPro" id="IPR001242">
    <property type="entry name" value="Condensation_dom"/>
</dbReference>
<dbReference type="Proteomes" id="UP001519310">
    <property type="component" value="Unassembled WGS sequence"/>
</dbReference>
<dbReference type="InterPro" id="IPR010071">
    <property type="entry name" value="AA_adenyl_dom"/>
</dbReference>
<dbReference type="Gene3D" id="3.30.559.30">
    <property type="entry name" value="Nonribosomal peptide synthetase, condensation domain"/>
    <property type="match status" value="5"/>
</dbReference>
<dbReference type="CDD" id="cd05930">
    <property type="entry name" value="A_NRPS"/>
    <property type="match status" value="2"/>
</dbReference>
<dbReference type="Gene3D" id="3.30.559.10">
    <property type="entry name" value="Chloramphenicol acetyltransferase-like domain"/>
    <property type="match status" value="5"/>
</dbReference>
<feature type="domain" description="Carrier" evidence="4">
    <location>
        <begin position="3130"/>
        <end position="3205"/>
    </location>
</feature>
<proteinExistence type="predicted"/>
<evidence type="ECO:0000313" key="5">
    <source>
        <dbReference type="EMBL" id="MBP2038610.1"/>
    </source>
</evidence>
<dbReference type="SMART" id="SM00823">
    <property type="entry name" value="PKS_PP"/>
    <property type="match status" value="5"/>
</dbReference>
<dbReference type="Gene3D" id="2.30.38.10">
    <property type="entry name" value="Luciferase, Domain 3"/>
    <property type="match status" value="5"/>
</dbReference>
<evidence type="ECO:0000313" key="6">
    <source>
        <dbReference type="Proteomes" id="UP001519310"/>
    </source>
</evidence>
<dbReference type="PROSITE" id="PS50075">
    <property type="entry name" value="CARRIER"/>
    <property type="match status" value="5"/>
</dbReference>
<keyword evidence="6" id="KW-1185">Reference proteome</keyword>
<dbReference type="InterPro" id="IPR025110">
    <property type="entry name" value="AMP-bd_C"/>
</dbReference>